<evidence type="ECO:0000259" key="3">
    <source>
        <dbReference type="Pfam" id="PF22664"/>
    </source>
</evidence>
<protein>
    <recommendedName>
        <fullName evidence="3">Trichothecene 3-O-acetyltransferase-like N-terminal domain-containing protein</fullName>
    </recommendedName>
</protein>
<gene>
    <name evidence="4" type="ORF">Aud_008709</name>
</gene>
<sequence>MGSIEYREIPQLTPLERIAPKGYVRYIFLFHLGKDYDINKVSQVLQIGYETLAREIPEVACECIPDTDIQKKGVMRYRKIEEEDAARIAVKDLRDSFPLSFKQLKGKGFPVSYFDAETFCPAPIWPVPGEKVRTSLVQASFIRGGLILGWNLLHLSGDGTSWYIWTQIWADACRRAQGLEGVSLNLPVEIWGDRERARKPSGRNAGNIKDHPEWTILPFTPTSPPPKMMSPNHRGQVFYFSKDSLKSLKAEASPANATESHGQQWVSTNDALSALLWRTLMAVQNPLDTLKGDPTSVFNIAIDGRLRTNPKVHPQTLGCFMEYIAVSAPVRKILSTLKIADLAVMIRKAILNADEEWTDDTIALEEQLEDVDRLVATAFLDVPGFNCLLSSWVKFDLYGLEWGTVLGDRIEAVRTPHVGVVNGLQVVLPRLPDGGLEVLVGVEGNCLDRLLKDPLFTKFAVAR</sequence>
<dbReference type="GeneID" id="66996186"/>
<name>A0A8E0R0U0_9EURO</name>
<dbReference type="PANTHER" id="PTHR31642:SF310">
    <property type="entry name" value="FATTY ALCOHOL:CAFFEOYL-COA ACYLTRANSFERASE"/>
    <property type="match status" value="1"/>
</dbReference>
<reference evidence="4" key="1">
    <citation type="journal article" date="2015" name="Genome Announc.">
        <title>Draft Genome Sequence of the Pathogenic Filamentous Fungus Aspergillus udagawae Strain IFM 46973T.</title>
        <authorList>
            <person name="Kusuya Y."/>
            <person name="Takahashi-Nakaguchi A."/>
            <person name="Takahashi H."/>
            <person name="Yaguchi T."/>
        </authorList>
    </citation>
    <scope>NUCLEOTIDE SEQUENCE</scope>
    <source>
        <strain evidence="4">IFM 46973</strain>
    </source>
</reference>
<dbReference type="EMBL" id="BBXM02000007">
    <property type="protein sequence ID" value="GIC92243.1"/>
    <property type="molecule type" value="Genomic_DNA"/>
</dbReference>
<feature type="domain" description="Trichothecene 3-O-acetyltransferase-like N-terminal" evidence="3">
    <location>
        <begin position="23"/>
        <end position="160"/>
    </location>
</feature>
<dbReference type="Proteomes" id="UP000036893">
    <property type="component" value="Unassembled WGS sequence"/>
</dbReference>
<dbReference type="PANTHER" id="PTHR31642">
    <property type="entry name" value="TRICHOTHECENE 3-O-ACETYLTRANSFERASE"/>
    <property type="match status" value="1"/>
</dbReference>
<dbReference type="InterPro" id="IPR023213">
    <property type="entry name" value="CAT-like_dom_sf"/>
</dbReference>
<accession>A0A8E0R0U0</accession>
<reference evidence="4" key="2">
    <citation type="submission" date="2021-01" db="EMBL/GenBank/DDBJ databases">
        <title>Pan-genome distribution and transcriptional activeness of fungal secondary metabolism genes in Aspergillus section Fumigati.</title>
        <authorList>
            <person name="Takahashi H."/>
            <person name="Umemura M."/>
            <person name="Ninomiya A."/>
            <person name="Kusuya Y."/>
            <person name="Urayama S."/>
            <person name="Shimizu M."/>
            <person name="Watanabe A."/>
            <person name="Kamei K."/>
            <person name="Yaguchi T."/>
            <person name="Hagiwara D."/>
        </authorList>
    </citation>
    <scope>NUCLEOTIDE SEQUENCE</scope>
    <source>
        <strain evidence="4">IFM 46973</strain>
    </source>
</reference>
<dbReference type="InterPro" id="IPR050317">
    <property type="entry name" value="Plant_Fungal_Acyltransferase"/>
</dbReference>
<dbReference type="Pfam" id="PF22664">
    <property type="entry name" value="TRI-like_N"/>
    <property type="match status" value="1"/>
</dbReference>
<organism evidence="4 5">
    <name type="scientific">Aspergillus udagawae</name>
    <dbReference type="NCBI Taxonomy" id="91492"/>
    <lineage>
        <taxon>Eukaryota</taxon>
        <taxon>Fungi</taxon>
        <taxon>Dikarya</taxon>
        <taxon>Ascomycota</taxon>
        <taxon>Pezizomycotina</taxon>
        <taxon>Eurotiomycetes</taxon>
        <taxon>Eurotiomycetidae</taxon>
        <taxon>Eurotiales</taxon>
        <taxon>Aspergillaceae</taxon>
        <taxon>Aspergillus</taxon>
        <taxon>Aspergillus subgen. Fumigati</taxon>
    </lineage>
</organism>
<proteinExistence type="predicted"/>
<dbReference type="InterPro" id="IPR054710">
    <property type="entry name" value="Tri101-like_N"/>
</dbReference>
<evidence type="ECO:0000256" key="2">
    <source>
        <dbReference type="ARBA" id="ARBA00023315"/>
    </source>
</evidence>
<dbReference type="RefSeq" id="XP_043149509.1">
    <property type="nucleotide sequence ID" value="XM_043293574.1"/>
</dbReference>
<comment type="caution">
    <text evidence="4">The sequence shown here is derived from an EMBL/GenBank/DDBJ whole genome shotgun (WGS) entry which is preliminary data.</text>
</comment>
<dbReference type="GO" id="GO:0016747">
    <property type="term" value="F:acyltransferase activity, transferring groups other than amino-acyl groups"/>
    <property type="evidence" value="ECO:0007669"/>
    <property type="project" value="TreeGrafter"/>
</dbReference>
<evidence type="ECO:0000256" key="1">
    <source>
        <dbReference type="ARBA" id="ARBA00022679"/>
    </source>
</evidence>
<dbReference type="Gene3D" id="3.30.559.10">
    <property type="entry name" value="Chloramphenicol acetyltransferase-like domain"/>
    <property type="match status" value="2"/>
</dbReference>
<evidence type="ECO:0000313" key="5">
    <source>
        <dbReference type="Proteomes" id="UP000036893"/>
    </source>
</evidence>
<dbReference type="AlphaFoldDB" id="A0A8E0R0U0"/>
<keyword evidence="2" id="KW-0012">Acyltransferase</keyword>
<evidence type="ECO:0000313" key="4">
    <source>
        <dbReference type="EMBL" id="GIC92243.1"/>
    </source>
</evidence>
<keyword evidence="1" id="KW-0808">Transferase</keyword>
<dbReference type="GO" id="GO:0044550">
    <property type="term" value="P:secondary metabolite biosynthetic process"/>
    <property type="evidence" value="ECO:0007669"/>
    <property type="project" value="TreeGrafter"/>
</dbReference>